<dbReference type="Proteomes" id="UP000324831">
    <property type="component" value="Unassembled WGS sequence"/>
</dbReference>
<organism evidence="2 3">
    <name type="scientific">Candidatus Mycoplasma haematohominis</name>
    <dbReference type="NCBI Taxonomy" id="1494318"/>
    <lineage>
        <taxon>Bacteria</taxon>
        <taxon>Bacillati</taxon>
        <taxon>Mycoplasmatota</taxon>
        <taxon>Mollicutes</taxon>
        <taxon>Mycoplasmataceae</taxon>
        <taxon>Mycoplasma</taxon>
    </lineage>
</organism>
<proteinExistence type="predicted"/>
<dbReference type="AlphaFoldDB" id="A0A478FRE0"/>
<name>A0A478FRE0_9MOLU</name>
<protein>
    <submittedName>
        <fullName evidence="2">Uncharacterized protein</fullName>
    </submittedName>
</protein>
<accession>A0A478FRE0</accession>
<comment type="caution">
    <text evidence="2">The sequence shown here is derived from an EMBL/GenBank/DDBJ whole genome shotgun (WGS) entry which is preliminary data.</text>
</comment>
<evidence type="ECO:0000313" key="2">
    <source>
        <dbReference type="EMBL" id="GCE63737.1"/>
    </source>
</evidence>
<sequence>MASPAAIGAGIGGGAVAVAGTSYAAYTQLRPYDDFSDYARRNWFSFIYETDEKIKEKIRNGGDGTAEGYRKYLKDELESIKGTGDGMLTDEDVTNAGKDNDTGGAKLTKVVEKVKAWCTTEEKKKPQGENGKVDWSKIEADVNWKKYEKLCLEPPKK</sequence>
<dbReference type="EMBL" id="BIMN01000003">
    <property type="protein sequence ID" value="GCE63737.1"/>
    <property type="molecule type" value="Genomic_DNA"/>
</dbReference>
<reference evidence="2 3" key="1">
    <citation type="submission" date="2019-01" db="EMBL/GenBank/DDBJ databases">
        <title>Draft genome sequences of Candidatus Mycoplasma haemohominis SWG34-3 identified from a patient with pyrexia, anemia and liver dysfunction.</title>
        <authorList>
            <person name="Sekizuka T."/>
            <person name="Hattori N."/>
            <person name="Katano H."/>
            <person name="Takuma T."/>
            <person name="Ito T."/>
            <person name="Arai N."/>
            <person name="Yanai R."/>
            <person name="Ishii S."/>
            <person name="Miura Y."/>
            <person name="Tokunaga T."/>
            <person name="Watanabe H."/>
            <person name="Nomura N."/>
            <person name="Eguchi J."/>
            <person name="Arai T."/>
            <person name="Hasegawa H."/>
            <person name="Nakamaki T."/>
            <person name="Wakita T."/>
            <person name="Niki Y."/>
            <person name="Kuroda M."/>
        </authorList>
    </citation>
    <scope>NUCLEOTIDE SEQUENCE [LARGE SCALE GENOMIC DNA]</scope>
    <source>
        <strain evidence="2">SWG34-3</strain>
    </source>
</reference>
<evidence type="ECO:0000256" key="1">
    <source>
        <dbReference type="SAM" id="MobiDB-lite"/>
    </source>
</evidence>
<dbReference type="RefSeq" id="WP_216083416.1">
    <property type="nucleotide sequence ID" value="NZ_CACTIB010000021.1"/>
</dbReference>
<evidence type="ECO:0000313" key="3">
    <source>
        <dbReference type="Proteomes" id="UP000324831"/>
    </source>
</evidence>
<feature type="region of interest" description="Disordered" evidence="1">
    <location>
        <begin position="84"/>
        <end position="104"/>
    </location>
</feature>
<gene>
    <name evidence="2" type="ORF">MHSWG343_07370</name>
</gene>